<feature type="compositionally biased region" description="Basic and acidic residues" evidence="1">
    <location>
        <begin position="11"/>
        <end position="29"/>
    </location>
</feature>
<gene>
    <name evidence="2" type="ORF">Rai3103_04460</name>
</gene>
<dbReference type="AlphaFoldDB" id="A0A5Q2F7T2"/>
<keyword evidence="3" id="KW-1185">Reference proteome</keyword>
<name>A0A5Q2F7T2_9ACTN</name>
<evidence type="ECO:0000313" key="2">
    <source>
        <dbReference type="EMBL" id="QGF23040.1"/>
    </source>
</evidence>
<reference evidence="2 3" key="1">
    <citation type="submission" date="2019-10" db="EMBL/GenBank/DDBJ databases">
        <title>Genomic analysis of Raineyella sp. CBA3103.</title>
        <authorList>
            <person name="Roh S.W."/>
        </authorList>
    </citation>
    <scope>NUCLEOTIDE SEQUENCE [LARGE SCALE GENOMIC DNA]</scope>
    <source>
        <strain evidence="2 3">CBA3103</strain>
    </source>
</reference>
<sequence>MPRNSGNVTSDTRHRGIVRKVDPEAEAKSGDLTFSPDYTVTSTDDKGGKVLADVEVILVFWGGFWSATPAPSPSRNEYEQAIQGIVTGPYLSGLNQYRGVGQGSVVYSEIFDGTSPSNGYTDADVVAMLKGRFANNTSMPKPASGHNRFYAVIAPQGVANSLSQFAGQHQSLTYNGATAYYAWVDNTGSLTGHDCVTKVFSHELVEALTNPDVDTSNNSILVQGTMSNGTTVTNDEIGDTCNNEFATVDMNGITCSVQSYWSKAADTCVLPLGSVDFWVDKDTFGRDEVADLIAASGGTVPNAFWLVVEGFSQTTFGSLNVSTPVPTGPFASIPGVTISANGAIDFENAAHPDEQQRIRVAFDITFDAAVLSQFPASGSQTYALDAFLATDGSKVASTDTSTLFELVAGADPYVTNIDPSQGNVFYLSQDLRVFTATPGMDATPVPGGPAFLSDDTAGAYDYVQRLLTWLNATYADPAGTDPFTAVLPDQGTALTSDSSVTPFTVDFSGFFPQIFTNYQFAIARVRLRGTAGPAGAASGVRTFFRLWSTETADTDYQPTSTYASDLDAAGLPSAPQVGAGHTTLPFFASGNLGANNDYGPGGTNTRDLVIAGGQDSVWAYFGCFLNLYDGSYVIDGRQIQGWLNGTHHCLVAQVAYDGAPVFDGATPEASDKLAQRNLQVTTSDNPGPASAHRVPQTFDVRPSQLGAVDGVDELMIDWGAIPAGSTASIYWPAVDATEVLDLASSLYRTHGLSVGADPHTIRCDVTGGVTYLPIPARAGENFAGLLTVDLPTTVRAGEDYEVVVRRLGHKADRIIYFRKDREHREGDHEEPATRAGATWRYVIGTFSVKIPVGTAETMLLPEENTLAILRWRLGQLPPGDRWYPVTKRHVDLVAGRVAGLGGDPDSIQPSPTGVPLPDTGRPGKGECDEDLVEHSGRVEEIVFDCHGRIEGFVIEGCCERHAYVTRDPDLAELILRARRDRFDLTVLSPRQRPREVVRIVVRA</sequence>
<feature type="region of interest" description="Disordered" evidence="1">
    <location>
        <begin position="1"/>
        <end position="39"/>
    </location>
</feature>
<feature type="region of interest" description="Disordered" evidence="1">
    <location>
        <begin position="901"/>
        <end position="922"/>
    </location>
</feature>
<organism evidence="2 3">
    <name type="scientific">Raineyella fluvialis</name>
    <dbReference type="NCBI Taxonomy" id="2662261"/>
    <lineage>
        <taxon>Bacteria</taxon>
        <taxon>Bacillati</taxon>
        <taxon>Actinomycetota</taxon>
        <taxon>Actinomycetes</taxon>
        <taxon>Propionibacteriales</taxon>
        <taxon>Propionibacteriaceae</taxon>
        <taxon>Raineyella</taxon>
    </lineage>
</organism>
<dbReference type="KEGG" id="rain:Rai3103_04460"/>
<dbReference type="EMBL" id="CP045725">
    <property type="protein sequence ID" value="QGF23040.1"/>
    <property type="molecule type" value="Genomic_DNA"/>
</dbReference>
<evidence type="ECO:0000256" key="1">
    <source>
        <dbReference type="SAM" id="MobiDB-lite"/>
    </source>
</evidence>
<proteinExistence type="predicted"/>
<dbReference type="Proteomes" id="UP000386847">
    <property type="component" value="Chromosome"/>
</dbReference>
<accession>A0A5Q2F7T2</accession>
<feature type="compositionally biased region" description="Polar residues" evidence="1">
    <location>
        <begin position="1"/>
        <end position="10"/>
    </location>
</feature>
<dbReference type="RefSeq" id="WP_153571567.1">
    <property type="nucleotide sequence ID" value="NZ_CP045725.1"/>
</dbReference>
<evidence type="ECO:0000313" key="3">
    <source>
        <dbReference type="Proteomes" id="UP000386847"/>
    </source>
</evidence>
<protein>
    <submittedName>
        <fullName evidence="2">Uncharacterized protein</fullName>
    </submittedName>
</protein>